<dbReference type="Proteomes" id="UP000267535">
    <property type="component" value="Unassembled WGS sequence"/>
</dbReference>
<evidence type="ECO:0000313" key="1">
    <source>
        <dbReference type="EMBL" id="RRD00048.1"/>
    </source>
</evidence>
<dbReference type="AlphaFoldDB" id="A0A3P1SSC7"/>
<dbReference type="EMBL" id="RQXV01000003">
    <property type="protein sequence ID" value="RRD00048.1"/>
    <property type="molecule type" value="Genomic_DNA"/>
</dbReference>
<keyword evidence="2" id="KW-1185">Reference proteome</keyword>
<name>A0A3P1SSC7_9GAMM</name>
<dbReference type="Pfam" id="PF18918">
    <property type="entry name" value="DUF5669"/>
    <property type="match status" value="1"/>
</dbReference>
<dbReference type="RefSeq" id="WP_124925518.1">
    <property type="nucleotide sequence ID" value="NZ_BMOH01000005.1"/>
</dbReference>
<dbReference type="OrthoDB" id="5600572at2"/>
<protein>
    <submittedName>
        <fullName evidence="1">TIGR02647 family protein</fullName>
    </submittedName>
</protein>
<gene>
    <name evidence="1" type="ORF">EHS89_07510</name>
</gene>
<comment type="caution">
    <text evidence="1">The sequence shown here is derived from an EMBL/GenBank/DDBJ whole genome shotgun (WGS) entry which is preliminary data.</text>
</comment>
<accession>A0A3P1SSC7</accession>
<sequence>MPYNDNIQEEINMLIRFSQTSDHQGLKVRNDASPELVTATRRLFDKDLITQMDGGYLTPLGHEAADQAHALLNILNAKK</sequence>
<proteinExistence type="predicted"/>
<evidence type="ECO:0000313" key="2">
    <source>
        <dbReference type="Proteomes" id="UP000267535"/>
    </source>
</evidence>
<dbReference type="InterPro" id="IPR013468">
    <property type="entry name" value="CHP02647"/>
</dbReference>
<organism evidence="1 2">
    <name type="scientific">Amphritea balenae</name>
    <dbReference type="NCBI Taxonomy" id="452629"/>
    <lineage>
        <taxon>Bacteria</taxon>
        <taxon>Pseudomonadati</taxon>
        <taxon>Pseudomonadota</taxon>
        <taxon>Gammaproteobacteria</taxon>
        <taxon>Oceanospirillales</taxon>
        <taxon>Oceanospirillaceae</taxon>
        <taxon>Amphritea</taxon>
    </lineage>
</organism>
<dbReference type="NCBIfam" id="TIGR02647">
    <property type="entry name" value="DNA"/>
    <property type="match status" value="1"/>
</dbReference>
<reference evidence="1 2" key="1">
    <citation type="submission" date="2018-11" db="EMBL/GenBank/DDBJ databases">
        <title>The draft genome sequence of Amphritea balenae JAMM 1525T.</title>
        <authorList>
            <person name="Fang Z."/>
            <person name="Zhang Y."/>
            <person name="Han X."/>
        </authorList>
    </citation>
    <scope>NUCLEOTIDE SEQUENCE [LARGE SCALE GENOMIC DNA]</scope>
    <source>
        <strain evidence="1 2">JAMM 1525</strain>
    </source>
</reference>